<reference evidence="2" key="1">
    <citation type="journal article" date="2015" name="Genome Announc.">
        <title>Draft Genome Sequence of an Anaerobic Ammonium-Oxidizing Bacterium, "Candidatus Brocadia sinica".</title>
        <authorList>
            <person name="Oshiki M."/>
            <person name="Shinyako-Hata K."/>
            <person name="Satoh H."/>
            <person name="Okabe S."/>
        </authorList>
    </citation>
    <scope>NUCLEOTIDE SEQUENCE [LARGE SCALE GENOMIC DNA]</scope>
    <source>
        <strain evidence="2">JPN1</strain>
    </source>
</reference>
<gene>
    <name evidence="1" type="ORF">BROSI_A1114</name>
</gene>
<protein>
    <submittedName>
        <fullName evidence="1">Uncharacterized conserved protein</fullName>
    </submittedName>
</protein>
<dbReference type="EMBL" id="BAFN01000001">
    <property type="protein sequence ID" value="GAN32599.1"/>
    <property type="molecule type" value="Genomic_DNA"/>
</dbReference>
<dbReference type="Pfam" id="PF04255">
    <property type="entry name" value="DUF433"/>
    <property type="match status" value="1"/>
</dbReference>
<name>A0ABQ0JV00_9BACT</name>
<keyword evidence="2" id="KW-1185">Reference proteome</keyword>
<accession>A0ABQ0JV00</accession>
<dbReference type="PANTHER" id="PTHR34849:SF3">
    <property type="entry name" value="SSR2962 PROTEIN"/>
    <property type="match status" value="1"/>
</dbReference>
<evidence type="ECO:0000313" key="2">
    <source>
        <dbReference type="Proteomes" id="UP000032309"/>
    </source>
</evidence>
<dbReference type="Gene3D" id="1.10.10.10">
    <property type="entry name" value="Winged helix-like DNA-binding domain superfamily/Winged helix DNA-binding domain"/>
    <property type="match status" value="1"/>
</dbReference>
<dbReference type="InterPro" id="IPR009057">
    <property type="entry name" value="Homeodomain-like_sf"/>
</dbReference>
<dbReference type="SUPFAM" id="SSF46689">
    <property type="entry name" value="Homeodomain-like"/>
    <property type="match status" value="1"/>
</dbReference>
<dbReference type="InterPro" id="IPR007367">
    <property type="entry name" value="DUF433"/>
</dbReference>
<comment type="caution">
    <text evidence="1">The sequence shown here is derived from an EMBL/GenBank/DDBJ whole genome shotgun (WGS) entry which is preliminary data.</text>
</comment>
<dbReference type="PANTHER" id="PTHR34849">
    <property type="entry name" value="SSL5025 PROTEIN"/>
    <property type="match status" value="1"/>
</dbReference>
<dbReference type="Proteomes" id="UP000032309">
    <property type="component" value="Unassembled WGS sequence"/>
</dbReference>
<proteinExistence type="predicted"/>
<evidence type="ECO:0000313" key="1">
    <source>
        <dbReference type="EMBL" id="GAN32599.1"/>
    </source>
</evidence>
<organism evidence="1 2">
    <name type="scientific">Candidatus Brocadia sinica JPN1</name>
    <dbReference type="NCBI Taxonomy" id="1197129"/>
    <lineage>
        <taxon>Bacteria</taxon>
        <taxon>Pseudomonadati</taxon>
        <taxon>Planctomycetota</taxon>
        <taxon>Candidatus Brocadiia</taxon>
        <taxon>Candidatus Brocadiales</taxon>
        <taxon>Candidatus Brocadiaceae</taxon>
        <taxon>Candidatus Brocadia</taxon>
    </lineage>
</organism>
<dbReference type="InterPro" id="IPR036388">
    <property type="entry name" value="WH-like_DNA-bd_sf"/>
</dbReference>
<sequence length="114" mass="12970">MSPKQKEEFRNFVYNNRFNSDTCSKYPKVNELLSHYKKHNLGKIMTERITSDPQVCGGEPCIKGTRIPIRIILSHIAAGKDCATIVKQLPRIQKKDIIACLEYAAYLATEKSVL</sequence>